<comment type="caution">
    <text evidence="2">The sequence shown here is derived from an EMBL/GenBank/DDBJ whole genome shotgun (WGS) entry which is preliminary data.</text>
</comment>
<dbReference type="InterPro" id="IPR025714">
    <property type="entry name" value="Methyltranfer_dom"/>
</dbReference>
<gene>
    <name evidence="2" type="ORF">OTU49_012807</name>
</gene>
<dbReference type="Proteomes" id="UP001445076">
    <property type="component" value="Unassembled WGS sequence"/>
</dbReference>
<name>A0AAW0VX42_CHEQU</name>
<feature type="non-terminal residue" evidence="2">
    <location>
        <position position="1"/>
    </location>
</feature>
<accession>A0AAW0VX42</accession>
<feature type="non-terminal residue" evidence="2">
    <location>
        <position position="171"/>
    </location>
</feature>
<proteinExistence type="predicted"/>
<evidence type="ECO:0000259" key="1">
    <source>
        <dbReference type="Pfam" id="PF13383"/>
    </source>
</evidence>
<protein>
    <recommendedName>
        <fullName evidence="1">Methyltransferase domain-containing protein</fullName>
    </recommendedName>
</protein>
<dbReference type="PANTHER" id="PTHR32026">
    <property type="entry name" value="METHYLTRANSFERASE-LIKE PROTEIN 24"/>
    <property type="match status" value="1"/>
</dbReference>
<feature type="domain" description="Methyltransferase" evidence="1">
    <location>
        <begin position="9"/>
        <end position="161"/>
    </location>
</feature>
<reference evidence="2 3" key="1">
    <citation type="journal article" date="2024" name="BMC Genomics">
        <title>Genome assembly of redclaw crayfish (Cherax quadricarinatus) provides insights into its immune adaptation and hypoxia tolerance.</title>
        <authorList>
            <person name="Liu Z."/>
            <person name="Zheng J."/>
            <person name="Li H."/>
            <person name="Fang K."/>
            <person name="Wang S."/>
            <person name="He J."/>
            <person name="Zhou D."/>
            <person name="Weng S."/>
            <person name="Chi M."/>
            <person name="Gu Z."/>
            <person name="He J."/>
            <person name="Li F."/>
            <person name="Wang M."/>
        </authorList>
    </citation>
    <scope>NUCLEOTIDE SEQUENCE [LARGE SCALE GENOMIC DNA]</scope>
    <source>
        <strain evidence="2">ZL_2023a</strain>
    </source>
</reference>
<keyword evidence="3" id="KW-1185">Reference proteome</keyword>
<dbReference type="InterPro" id="IPR026913">
    <property type="entry name" value="METTL24"/>
</dbReference>
<organism evidence="2 3">
    <name type="scientific">Cherax quadricarinatus</name>
    <name type="common">Australian red claw crayfish</name>
    <dbReference type="NCBI Taxonomy" id="27406"/>
    <lineage>
        <taxon>Eukaryota</taxon>
        <taxon>Metazoa</taxon>
        <taxon>Ecdysozoa</taxon>
        <taxon>Arthropoda</taxon>
        <taxon>Crustacea</taxon>
        <taxon>Multicrustacea</taxon>
        <taxon>Malacostraca</taxon>
        <taxon>Eumalacostraca</taxon>
        <taxon>Eucarida</taxon>
        <taxon>Decapoda</taxon>
        <taxon>Pleocyemata</taxon>
        <taxon>Astacidea</taxon>
        <taxon>Parastacoidea</taxon>
        <taxon>Parastacidae</taxon>
        <taxon>Cherax</taxon>
    </lineage>
</organism>
<dbReference type="Pfam" id="PF13383">
    <property type="entry name" value="Methyltransf_22"/>
    <property type="match status" value="1"/>
</dbReference>
<evidence type="ECO:0000313" key="2">
    <source>
        <dbReference type="EMBL" id="KAK8721381.1"/>
    </source>
</evidence>
<evidence type="ECO:0000313" key="3">
    <source>
        <dbReference type="Proteomes" id="UP001445076"/>
    </source>
</evidence>
<sequence>IGHDTTFDDQVNNFGCQVFMFDPTVNQDTIRRTNNKNQHFYLLGLDASNYNLSVDLKYTDNKTETIVGELDTFDSIRSRLGHQHLPVHYLKLDIENSEWRVLPYMLERGLLHSVKQLAIEVHTLDIISAPQHRVLEMLEGYLQVLQGLRKEGFLRVSYRPTVVLETLYHVP</sequence>
<dbReference type="PANTHER" id="PTHR32026:SF10">
    <property type="entry name" value="METHYLTRANSFERASE-LIKE PROTEIN 24-RELATED"/>
    <property type="match status" value="1"/>
</dbReference>
<dbReference type="AlphaFoldDB" id="A0AAW0VX42"/>
<dbReference type="EMBL" id="JARKIK010000103">
    <property type="protein sequence ID" value="KAK8721381.1"/>
    <property type="molecule type" value="Genomic_DNA"/>
</dbReference>